<proteinExistence type="predicted"/>
<reference evidence="1" key="1">
    <citation type="submission" date="2018-05" db="EMBL/GenBank/DDBJ databases">
        <authorList>
            <person name="Lanie J.A."/>
            <person name="Ng W.-L."/>
            <person name="Kazmierczak K.M."/>
            <person name="Andrzejewski T.M."/>
            <person name="Davidsen T.M."/>
            <person name="Wayne K.J."/>
            <person name="Tettelin H."/>
            <person name="Glass J.I."/>
            <person name="Rusch D."/>
            <person name="Podicherti R."/>
            <person name="Tsui H.-C.T."/>
            <person name="Winkler M.E."/>
        </authorList>
    </citation>
    <scope>NUCLEOTIDE SEQUENCE</scope>
</reference>
<accession>A0A382H7Y1</accession>
<sequence>YQLLENDVIPAFYNDKHKWTNLMRASIEESVQFTAHRMIAEYEHKFYTKVKEEVPIV</sequence>
<gene>
    <name evidence="1" type="ORF">METZ01_LOCUS235881</name>
</gene>
<evidence type="ECO:0000313" key="1">
    <source>
        <dbReference type="EMBL" id="SVB83027.1"/>
    </source>
</evidence>
<feature type="non-terminal residue" evidence="1">
    <location>
        <position position="1"/>
    </location>
</feature>
<name>A0A382H7Y1_9ZZZZ</name>
<protein>
    <recommendedName>
        <fullName evidence="2">Glycosyl transferase family 1 domain-containing protein</fullName>
    </recommendedName>
</protein>
<dbReference type="SUPFAM" id="SSF53756">
    <property type="entry name" value="UDP-Glycosyltransferase/glycogen phosphorylase"/>
    <property type="match status" value="1"/>
</dbReference>
<dbReference type="AlphaFoldDB" id="A0A382H7Y1"/>
<organism evidence="1">
    <name type="scientific">marine metagenome</name>
    <dbReference type="NCBI Taxonomy" id="408172"/>
    <lineage>
        <taxon>unclassified sequences</taxon>
        <taxon>metagenomes</taxon>
        <taxon>ecological metagenomes</taxon>
    </lineage>
</organism>
<dbReference type="EMBL" id="UINC01059522">
    <property type="protein sequence ID" value="SVB83027.1"/>
    <property type="molecule type" value="Genomic_DNA"/>
</dbReference>
<evidence type="ECO:0008006" key="2">
    <source>
        <dbReference type="Google" id="ProtNLM"/>
    </source>
</evidence>